<proteinExistence type="predicted"/>
<dbReference type="EMBL" id="ROVY01000178">
    <property type="protein sequence ID" value="MHI24803.1"/>
    <property type="molecule type" value="Genomic_DNA"/>
</dbReference>
<dbReference type="Proteomes" id="UP000885364">
    <property type="component" value="Unassembled WGS sequence"/>
</dbReference>
<protein>
    <submittedName>
        <fullName evidence="1">Nucleoside transporter</fullName>
    </submittedName>
</protein>
<reference evidence="1" key="1">
    <citation type="submission" date="2018-11" db="EMBL/GenBank/DDBJ databases">
        <authorList>
            <consortium name="PulseNet: The National Subtyping Network for Foodborne Disease Surveillance"/>
            <person name="Tarr C.L."/>
            <person name="Trees E."/>
            <person name="Katz L.S."/>
            <person name="Carleton-Romer H.A."/>
            <person name="Stroika S."/>
            <person name="Kucerova Z."/>
            <person name="Roache K.F."/>
            <person name="Sabol A.L."/>
            <person name="Besser J."/>
            <person name="Gerner-Smidt P."/>
        </authorList>
    </citation>
    <scope>NUCLEOTIDE SEQUENCE [LARGE SCALE GENOMIC DNA]</scope>
    <source>
        <strain evidence="1">PNUSAS059688</strain>
    </source>
</reference>
<name>A0A3K5RGB9_SALER</name>
<dbReference type="AlphaFoldDB" id="A0A3K5RGB9"/>
<dbReference type="InterPro" id="IPR043019">
    <property type="entry name" value="GrlR_sf"/>
</dbReference>
<organism evidence="1">
    <name type="scientific">Salmonella enterica</name>
    <name type="common">Salmonella choleraesuis</name>
    <dbReference type="NCBI Taxonomy" id="28901"/>
    <lineage>
        <taxon>Bacteria</taxon>
        <taxon>Pseudomonadati</taxon>
        <taxon>Pseudomonadota</taxon>
        <taxon>Gammaproteobacteria</taxon>
        <taxon>Enterobacterales</taxon>
        <taxon>Enterobacteriaceae</taxon>
        <taxon>Salmonella</taxon>
    </lineage>
</organism>
<accession>A0A3K5RGB9</accession>
<comment type="caution">
    <text evidence="1">The sequence shown here is derived from an EMBL/GenBank/DDBJ whole genome shotgun (WGS) entry which is preliminary data.</text>
</comment>
<sequence>MKEGIYSVVFESNQQSVGEGICVVGGGRIYGGDIGFTCRGILASSNLELEVCQYNPDVPSVFGIGDSYNLEMHYQKVGEGQYHFNGHVKGFPEKRLTARALFLSPLLA</sequence>
<gene>
    <name evidence="1" type="ORF">EEM47_24170</name>
</gene>
<evidence type="ECO:0000313" key="1">
    <source>
        <dbReference type="EMBL" id="MHI24803.1"/>
    </source>
</evidence>
<dbReference type="Gene3D" id="2.40.128.380">
    <property type="entry name" value="T3SS negative regulator GrlR"/>
    <property type="match status" value="1"/>
</dbReference>